<gene>
    <name evidence="2" type="ORF">CK510_25655</name>
</gene>
<evidence type="ECO:0000256" key="1">
    <source>
        <dbReference type="SAM" id="Phobius"/>
    </source>
</evidence>
<evidence type="ECO:0000313" key="2">
    <source>
        <dbReference type="EMBL" id="PAX51277.1"/>
    </source>
</evidence>
<comment type="caution">
    <text evidence="2">The sequence shown here is derived from an EMBL/GenBank/DDBJ whole genome shotgun (WGS) entry which is preliminary data.</text>
</comment>
<name>A0A2A2TBV6_9CYAN</name>
<dbReference type="AlphaFoldDB" id="A0A2A2TBV6"/>
<reference evidence="2 3" key="1">
    <citation type="submission" date="2017-08" db="EMBL/GenBank/DDBJ databases">
        <title>Draft genome sequence of filamentous cyanobacterium Calothrix elsteri CCALA 953.</title>
        <authorList>
            <person name="Gagunashvili A.N."/>
            <person name="Elster J."/>
            <person name="Andresson O.S."/>
        </authorList>
    </citation>
    <scope>NUCLEOTIDE SEQUENCE [LARGE SCALE GENOMIC DNA]</scope>
    <source>
        <strain evidence="2 3">CCALA 953</strain>
    </source>
</reference>
<evidence type="ECO:0000313" key="3">
    <source>
        <dbReference type="Proteomes" id="UP000218238"/>
    </source>
</evidence>
<protein>
    <submittedName>
        <fullName evidence="2">Uncharacterized protein</fullName>
    </submittedName>
</protein>
<dbReference type="Proteomes" id="UP000218238">
    <property type="component" value="Unassembled WGS sequence"/>
</dbReference>
<proteinExistence type="predicted"/>
<keyword evidence="1" id="KW-0472">Membrane</keyword>
<dbReference type="RefSeq" id="WP_095724366.1">
    <property type="nucleotide sequence ID" value="NZ_NTFS01000430.1"/>
</dbReference>
<sequence>MELISDWVSNVDLTVFAQTINDPNILGQMQKSFSHFVQTGQAWALLIGLVIGYMIRNLTSYG</sequence>
<keyword evidence="1" id="KW-1133">Transmembrane helix</keyword>
<keyword evidence="3" id="KW-1185">Reference proteome</keyword>
<dbReference type="EMBL" id="NTFS01000430">
    <property type="protein sequence ID" value="PAX51277.1"/>
    <property type="molecule type" value="Genomic_DNA"/>
</dbReference>
<feature type="transmembrane region" description="Helical" evidence="1">
    <location>
        <begin position="36"/>
        <end position="55"/>
    </location>
</feature>
<keyword evidence="1" id="KW-0812">Transmembrane</keyword>
<dbReference type="OrthoDB" id="532853at2"/>
<accession>A0A2A2TBV6</accession>
<organism evidence="2 3">
    <name type="scientific">Brunnivagina elsteri CCALA 953</name>
    <dbReference type="NCBI Taxonomy" id="987040"/>
    <lineage>
        <taxon>Bacteria</taxon>
        <taxon>Bacillati</taxon>
        <taxon>Cyanobacteriota</taxon>
        <taxon>Cyanophyceae</taxon>
        <taxon>Nostocales</taxon>
        <taxon>Calotrichaceae</taxon>
        <taxon>Brunnivagina</taxon>
    </lineage>
</organism>